<accession>A0A382ILM6</accession>
<reference evidence="1" key="1">
    <citation type="submission" date="2018-05" db="EMBL/GenBank/DDBJ databases">
        <authorList>
            <person name="Lanie J.A."/>
            <person name="Ng W.-L."/>
            <person name="Kazmierczak K.M."/>
            <person name="Andrzejewski T.M."/>
            <person name="Davidsen T.M."/>
            <person name="Wayne K.J."/>
            <person name="Tettelin H."/>
            <person name="Glass J.I."/>
            <person name="Rusch D."/>
            <person name="Podicherti R."/>
            <person name="Tsui H.-C.T."/>
            <person name="Winkler M.E."/>
        </authorList>
    </citation>
    <scope>NUCLEOTIDE SEQUENCE</scope>
</reference>
<protein>
    <submittedName>
        <fullName evidence="1">Uncharacterized protein</fullName>
    </submittedName>
</protein>
<gene>
    <name evidence="1" type="ORF">METZ01_LOCUS252627</name>
</gene>
<name>A0A382ILM6_9ZZZZ</name>
<sequence length="38" mass="4260">PGIGTVDNGLLPFRHYRPLVHYAYARGAGHFLRCYALS</sequence>
<organism evidence="1">
    <name type="scientific">marine metagenome</name>
    <dbReference type="NCBI Taxonomy" id="408172"/>
    <lineage>
        <taxon>unclassified sequences</taxon>
        <taxon>metagenomes</taxon>
        <taxon>ecological metagenomes</taxon>
    </lineage>
</organism>
<proteinExistence type="predicted"/>
<evidence type="ECO:0000313" key="1">
    <source>
        <dbReference type="EMBL" id="SVB99773.1"/>
    </source>
</evidence>
<dbReference type="AlphaFoldDB" id="A0A382ILM6"/>
<feature type="non-terminal residue" evidence="1">
    <location>
        <position position="1"/>
    </location>
</feature>
<dbReference type="EMBL" id="UINC01067774">
    <property type="protein sequence ID" value="SVB99773.1"/>
    <property type="molecule type" value="Genomic_DNA"/>
</dbReference>